<keyword evidence="1" id="KW-0812">Transmembrane</keyword>
<reference evidence="2 3" key="1">
    <citation type="submission" date="2019-07" db="EMBL/GenBank/DDBJ databases">
        <title>The First High-Quality Draft Genome Sequence of the Causal Agent of the Current Panama Disease Epidemic.</title>
        <authorList>
            <person name="Warmington R.J."/>
            <person name="Kay W."/>
            <person name="Jeffries A."/>
            <person name="Bebber D."/>
            <person name="Moore K."/>
            <person name="Studholme D.J."/>
        </authorList>
    </citation>
    <scope>NUCLEOTIDE SEQUENCE [LARGE SCALE GENOMIC DNA]</scope>
    <source>
        <strain evidence="2 3">TR4</strain>
    </source>
</reference>
<proteinExistence type="predicted"/>
<keyword evidence="1" id="KW-0472">Membrane</keyword>
<accession>A0A5C6T067</accession>
<keyword evidence="1" id="KW-1133">Transmembrane helix</keyword>
<protein>
    <submittedName>
        <fullName evidence="2">Uncharacterized protein</fullName>
    </submittedName>
</protein>
<evidence type="ECO:0000256" key="1">
    <source>
        <dbReference type="SAM" id="Phobius"/>
    </source>
</evidence>
<evidence type="ECO:0000313" key="3">
    <source>
        <dbReference type="Proteomes" id="UP000321331"/>
    </source>
</evidence>
<sequence>MQQFSASSMRCDAMRCAAAFMPPSASTYLLLCLFSLDRSGIHCLIGIAHHLALVLGVVVVVPFYLLCLMLPQLSTQCLAYPPLQCSLTGCPFIAASSVLLPLPY</sequence>
<dbReference type="Proteomes" id="UP000321331">
    <property type="component" value="Unassembled WGS sequence"/>
</dbReference>
<feature type="transmembrane region" description="Helical" evidence="1">
    <location>
        <begin position="53"/>
        <end position="71"/>
    </location>
</feature>
<dbReference type="AlphaFoldDB" id="A0A5C6T067"/>
<dbReference type="EMBL" id="VMNF01000007">
    <property type="protein sequence ID" value="TXC03768.1"/>
    <property type="molecule type" value="Genomic_DNA"/>
</dbReference>
<name>A0A5C6T067_FUSOC</name>
<gene>
    <name evidence="2" type="ORF">FocTR4_00000540</name>
</gene>
<comment type="caution">
    <text evidence="2">The sequence shown here is derived from an EMBL/GenBank/DDBJ whole genome shotgun (WGS) entry which is preliminary data.</text>
</comment>
<organism evidence="2 3">
    <name type="scientific">Fusarium oxysporum f. sp. cubense</name>
    <dbReference type="NCBI Taxonomy" id="61366"/>
    <lineage>
        <taxon>Eukaryota</taxon>
        <taxon>Fungi</taxon>
        <taxon>Dikarya</taxon>
        <taxon>Ascomycota</taxon>
        <taxon>Pezizomycotina</taxon>
        <taxon>Sordariomycetes</taxon>
        <taxon>Hypocreomycetidae</taxon>
        <taxon>Hypocreales</taxon>
        <taxon>Nectriaceae</taxon>
        <taxon>Fusarium</taxon>
        <taxon>Fusarium oxysporum species complex</taxon>
    </lineage>
</organism>
<evidence type="ECO:0000313" key="2">
    <source>
        <dbReference type="EMBL" id="TXC03768.1"/>
    </source>
</evidence>